<keyword evidence="5 7" id="KW-0472">Membrane</keyword>
<dbReference type="InterPro" id="IPR001594">
    <property type="entry name" value="Palmitoyltrfase_DHHC"/>
</dbReference>
<accession>A0A9P1MTH8</accession>
<comment type="domain">
    <text evidence="7">The DHHC domain is required for palmitoyltransferase activity.</text>
</comment>
<organism evidence="9 10">
    <name type="scientific">Caenorhabditis angaria</name>
    <dbReference type="NCBI Taxonomy" id="860376"/>
    <lineage>
        <taxon>Eukaryota</taxon>
        <taxon>Metazoa</taxon>
        <taxon>Ecdysozoa</taxon>
        <taxon>Nematoda</taxon>
        <taxon>Chromadorea</taxon>
        <taxon>Rhabditida</taxon>
        <taxon>Rhabditina</taxon>
        <taxon>Rhabditomorpha</taxon>
        <taxon>Rhabditoidea</taxon>
        <taxon>Rhabditidae</taxon>
        <taxon>Peloderinae</taxon>
        <taxon>Caenorhabditis</taxon>
    </lineage>
</organism>
<evidence type="ECO:0000259" key="8">
    <source>
        <dbReference type="Pfam" id="PF01529"/>
    </source>
</evidence>
<dbReference type="InterPro" id="IPR039859">
    <property type="entry name" value="PFA4/ZDH16/20/ERF2-like"/>
</dbReference>
<dbReference type="EC" id="2.3.1.225" evidence="7"/>
<dbReference type="OrthoDB" id="331948at2759"/>
<dbReference type="AlphaFoldDB" id="A0A9P1MTH8"/>
<evidence type="ECO:0000256" key="2">
    <source>
        <dbReference type="ARBA" id="ARBA00022679"/>
    </source>
</evidence>
<feature type="transmembrane region" description="Helical" evidence="7">
    <location>
        <begin position="134"/>
        <end position="162"/>
    </location>
</feature>
<evidence type="ECO:0000256" key="6">
    <source>
        <dbReference type="ARBA" id="ARBA00023315"/>
    </source>
</evidence>
<keyword evidence="4 7" id="KW-1133">Transmembrane helix</keyword>
<keyword evidence="3 7" id="KW-0812">Transmembrane</keyword>
<dbReference type="GO" id="GO:0005794">
    <property type="term" value="C:Golgi apparatus"/>
    <property type="evidence" value="ECO:0007669"/>
    <property type="project" value="TreeGrafter"/>
</dbReference>
<evidence type="ECO:0000256" key="4">
    <source>
        <dbReference type="ARBA" id="ARBA00022989"/>
    </source>
</evidence>
<dbReference type="PANTHER" id="PTHR22883">
    <property type="entry name" value="ZINC FINGER DHHC DOMAIN CONTAINING PROTEIN"/>
    <property type="match status" value="1"/>
</dbReference>
<dbReference type="Pfam" id="PF01529">
    <property type="entry name" value="DHHC"/>
    <property type="match status" value="1"/>
</dbReference>
<dbReference type="PROSITE" id="PS50216">
    <property type="entry name" value="DHHC"/>
    <property type="match status" value="1"/>
</dbReference>
<dbReference type="GO" id="GO:0005783">
    <property type="term" value="C:endoplasmic reticulum"/>
    <property type="evidence" value="ECO:0007669"/>
    <property type="project" value="TreeGrafter"/>
</dbReference>
<dbReference type="GO" id="GO:0019706">
    <property type="term" value="F:protein-cysteine S-palmitoyltransferase activity"/>
    <property type="evidence" value="ECO:0007669"/>
    <property type="project" value="UniProtKB-EC"/>
</dbReference>
<name>A0A9P1MTH8_9PELO</name>
<dbReference type="PANTHER" id="PTHR22883:SF203">
    <property type="entry name" value="PALMITOYLTRANSFERASE"/>
    <property type="match status" value="1"/>
</dbReference>
<evidence type="ECO:0000256" key="3">
    <source>
        <dbReference type="ARBA" id="ARBA00022692"/>
    </source>
</evidence>
<feature type="transmembrane region" description="Helical" evidence="7">
    <location>
        <begin position="38"/>
        <end position="56"/>
    </location>
</feature>
<keyword evidence="10" id="KW-1185">Reference proteome</keyword>
<gene>
    <name evidence="9" type="ORF">CAMP_LOCUS942</name>
</gene>
<sequence>MLRSGITNYQCFSYILTIFMLPITFSAVWPIFTPYLSVAFVVIFIYIYILVIILTIKDSCVPELTRKTKEENFVRKKFKSEPGRHVIENSKCNICEITVQKETKHCKRCNYCVAKFDHHCVWLNNCIGEANYRLFMLLIISMSFIAFCTFIISSYILIAWFSRSKNGLVSINYDNEWTWMRILWVVSAAVCVFVYFFTFVTTTHLLYFHIRLYKLGMTTYKFIVSKRRAKVGHIGQISTVSQTNTRTYSQA</sequence>
<dbReference type="EMBL" id="CANHGI010000001">
    <property type="protein sequence ID" value="CAI5438305.1"/>
    <property type="molecule type" value="Genomic_DNA"/>
</dbReference>
<comment type="subcellular location">
    <subcellularLocation>
        <location evidence="1">Membrane</location>
        <topology evidence="1">Multi-pass membrane protein</topology>
    </subcellularLocation>
</comment>
<protein>
    <recommendedName>
        <fullName evidence="7">Palmitoyltransferase</fullName>
        <ecNumber evidence="7">2.3.1.225</ecNumber>
    </recommendedName>
</protein>
<feature type="transmembrane region" description="Helical" evidence="7">
    <location>
        <begin position="12"/>
        <end position="32"/>
    </location>
</feature>
<keyword evidence="2 7" id="KW-0808">Transferase</keyword>
<evidence type="ECO:0000256" key="5">
    <source>
        <dbReference type="ARBA" id="ARBA00023136"/>
    </source>
</evidence>
<evidence type="ECO:0000256" key="1">
    <source>
        <dbReference type="ARBA" id="ARBA00004141"/>
    </source>
</evidence>
<comment type="caution">
    <text evidence="9">The sequence shown here is derived from an EMBL/GenBank/DDBJ whole genome shotgun (WGS) entry which is preliminary data.</text>
</comment>
<evidence type="ECO:0000313" key="9">
    <source>
        <dbReference type="EMBL" id="CAI5438305.1"/>
    </source>
</evidence>
<keyword evidence="6 7" id="KW-0012">Acyltransferase</keyword>
<dbReference type="GO" id="GO:0006612">
    <property type="term" value="P:protein targeting to membrane"/>
    <property type="evidence" value="ECO:0007669"/>
    <property type="project" value="TreeGrafter"/>
</dbReference>
<comment type="similarity">
    <text evidence="7">Belongs to the DHHC palmitoyltransferase family.</text>
</comment>
<proteinExistence type="inferred from homology"/>
<reference evidence="9" key="1">
    <citation type="submission" date="2022-11" db="EMBL/GenBank/DDBJ databases">
        <authorList>
            <person name="Kikuchi T."/>
        </authorList>
    </citation>
    <scope>NUCLEOTIDE SEQUENCE</scope>
    <source>
        <strain evidence="9">PS1010</strain>
    </source>
</reference>
<feature type="transmembrane region" description="Helical" evidence="7">
    <location>
        <begin position="182"/>
        <end position="207"/>
    </location>
</feature>
<feature type="domain" description="Palmitoyltransferase DHHC" evidence="8">
    <location>
        <begin position="87"/>
        <end position="224"/>
    </location>
</feature>
<comment type="catalytic activity">
    <reaction evidence="7">
        <text>L-cysteinyl-[protein] + hexadecanoyl-CoA = S-hexadecanoyl-L-cysteinyl-[protein] + CoA</text>
        <dbReference type="Rhea" id="RHEA:36683"/>
        <dbReference type="Rhea" id="RHEA-COMP:10131"/>
        <dbReference type="Rhea" id="RHEA-COMP:11032"/>
        <dbReference type="ChEBI" id="CHEBI:29950"/>
        <dbReference type="ChEBI" id="CHEBI:57287"/>
        <dbReference type="ChEBI" id="CHEBI:57379"/>
        <dbReference type="ChEBI" id="CHEBI:74151"/>
        <dbReference type="EC" id="2.3.1.225"/>
    </reaction>
</comment>
<dbReference type="GO" id="GO:0016020">
    <property type="term" value="C:membrane"/>
    <property type="evidence" value="ECO:0007669"/>
    <property type="project" value="UniProtKB-SubCell"/>
</dbReference>
<dbReference type="Proteomes" id="UP001152747">
    <property type="component" value="Unassembled WGS sequence"/>
</dbReference>
<evidence type="ECO:0000313" key="10">
    <source>
        <dbReference type="Proteomes" id="UP001152747"/>
    </source>
</evidence>
<evidence type="ECO:0000256" key="7">
    <source>
        <dbReference type="RuleBase" id="RU079119"/>
    </source>
</evidence>